<evidence type="ECO:0000256" key="1">
    <source>
        <dbReference type="SAM" id="MobiDB-lite"/>
    </source>
</evidence>
<comment type="caution">
    <text evidence="2">The sequence shown here is derived from an EMBL/GenBank/DDBJ whole genome shotgun (WGS) entry which is preliminary data.</text>
</comment>
<evidence type="ECO:0000313" key="2">
    <source>
        <dbReference type="EMBL" id="MBA0593092.1"/>
    </source>
</evidence>
<gene>
    <name evidence="2" type="ORF">Gorai_010051</name>
</gene>
<proteinExistence type="predicted"/>
<sequence>MRRKPELLLLLLLVLSLKKLILSINLPLLLLQRGTKEMEVQALTATDDYPDRPDQLPFHKPGKDNLPRKEVEEELQKLATQQHPNYDILYIAIPKKLVAKEQGVETS</sequence>
<dbReference type="Proteomes" id="UP000593578">
    <property type="component" value="Unassembled WGS sequence"/>
</dbReference>
<evidence type="ECO:0000313" key="3">
    <source>
        <dbReference type="Proteomes" id="UP000593578"/>
    </source>
</evidence>
<reference evidence="2 3" key="1">
    <citation type="journal article" date="2019" name="Genome Biol. Evol.">
        <title>Insights into the evolution of the New World diploid cottons (Gossypium, subgenus Houzingenia) based on genome sequencing.</title>
        <authorList>
            <person name="Grover C.E."/>
            <person name="Arick M.A. 2nd"/>
            <person name="Thrash A."/>
            <person name="Conover J.L."/>
            <person name="Sanders W.S."/>
            <person name="Peterson D.G."/>
            <person name="Frelichowski J.E."/>
            <person name="Scheffler J.A."/>
            <person name="Scheffler B.E."/>
            <person name="Wendel J.F."/>
        </authorList>
    </citation>
    <scope>NUCLEOTIDE SEQUENCE [LARGE SCALE GENOMIC DNA]</scope>
    <source>
        <strain evidence="2">8</strain>
        <tissue evidence="2">Leaf</tissue>
    </source>
</reference>
<accession>A0A7J8PW47</accession>
<protein>
    <submittedName>
        <fullName evidence="2">Uncharacterized protein</fullName>
    </submittedName>
</protein>
<dbReference type="AlphaFoldDB" id="A0A7J8PW47"/>
<name>A0A7J8PW47_GOSRA</name>
<dbReference type="EMBL" id="JABEZZ010000008">
    <property type="protein sequence ID" value="MBA0593092.1"/>
    <property type="molecule type" value="Genomic_DNA"/>
</dbReference>
<organism evidence="2 3">
    <name type="scientific">Gossypium raimondii</name>
    <name type="common">Peruvian cotton</name>
    <name type="synonym">Gossypium klotzschianum subsp. raimondii</name>
    <dbReference type="NCBI Taxonomy" id="29730"/>
    <lineage>
        <taxon>Eukaryota</taxon>
        <taxon>Viridiplantae</taxon>
        <taxon>Streptophyta</taxon>
        <taxon>Embryophyta</taxon>
        <taxon>Tracheophyta</taxon>
        <taxon>Spermatophyta</taxon>
        <taxon>Magnoliopsida</taxon>
        <taxon>eudicotyledons</taxon>
        <taxon>Gunneridae</taxon>
        <taxon>Pentapetalae</taxon>
        <taxon>rosids</taxon>
        <taxon>malvids</taxon>
        <taxon>Malvales</taxon>
        <taxon>Malvaceae</taxon>
        <taxon>Malvoideae</taxon>
        <taxon>Gossypium</taxon>
    </lineage>
</organism>
<feature type="region of interest" description="Disordered" evidence="1">
    <location>
        <begin position="48"/>
        <end position="67"/>
    </location>
</feature>